<organism evidence="2">
    <name type="scientific">marine sediment metagenome</name>
    <dbReference type="NCBI Taxonomy" id="412755"/>
    <lineage>
        <taxon>unclassified sequences</taxon>
        <taxon>metagenomes</taxon>
        <taxon>ecological metagenomes</taxon>
    </lineage>
</organism>
<gene>
    <name evidence="2" type="ORF">LCGC14_2726520</name>
</gene>
<dbReference type="Pfam" id="PF13173">
    <property type="entry name" value="AAA_14"/>
    <property type="match status" value="1"/>
</dbReference>
<feature type="domain" description="AAA" evidence="1">
    <location>
        <begin position="18"/>
        <end position="55"/>
    </location>
</feature>
<proteinExistence type="predicted"/>
<dbReference type="InterPro" id="IPR041682">
    <property type="entry name" value="AAA_14"/>
</dbReference>
<protein>
    <recommendedName>
        <fullName evidence="1">AAA domain-containing protein</fullName>
    </recommendedName>
</protein>
<dbReference type="AlphaFoldDB" id="A0A0F8ZVZ1"/>
<evidence type="ECO:0000313" key="2">
    <source>
        <dbReference type="EMBL" id="KKK90095.1"/>
    </source>
</evidence>
<sequence length="81" mass="9744">MKRDITWHLEEWKKSHRRKPLILNGARQVGKTYSLKHFGKSFYEKMAYFNFEKDVILSQYELGYKWSREGQHSSQYGLCPG</sequence>
<name>A0A0F8ZVZ1_9ZZZZ</name>
<comment type="caution">
    <text evidence="2">The sequence shown here is derived from an EMBL/GenBank/DDBJ whole genome shotgun (WGS) entry which is preliminary data.</text>
</comment>
<dbReference type="EMBL" id="LAZR01049248">
    <property type="protein sequence ID" value="KKK90095.1"/>
    <property type="molecule type" value="Genomic_DNA"/>
</dbReference>
<reference evidence="2" key="1">
    <citation type="journal article" date="2015" name="Nature">
        <title>Complex archaea that bridge the gap between prokaryotes and eukaryotes.</title>
        <authorList>
            <person name="Spang A."/>
            <person name="Saw J.H."/>
            <person name="Jorgensen S.L."/>
            <person name="Zaremba-Niedzwiedzka K."/>
            <person name="Martijn J."/>
            <person name="Lind A.E."/>
            <person name="van Eijk R."/>
            <person name="Schleper C."/>
            <person name="Guy L."/>
            <person name="Ettema T.J."/>
        </authorList>
    </citation>
    <scope>NUCLEOTIDE SEQUENCE</scope>
</reference>
<accession>A0A0F8ZVZ1</accession>
<evidence type="ECO:0000259" key="1">
    <source>
        <dbReference type="Pfam" id="PF13173"/>
    </source>
</evidence>